<name>A0ABS7Q9D2_9ACTN</name>
<dbReference type="Proteomes" id="UP000778578">
    <property type="component" value="Unassembled WGS sequence"/>
</dbReference>
<feature type="region of interest" description="Disordered" evidence="1">
    <location>
        <begin position="1"/>
        <end position="30"/>
    </location>
</feature>
<keyword evidence="3" id="KW-1185">Reference proteome</keyword>
<dbReference type="RefSeq" id="WP_222964065.1">
    <property type="nucleotide sequence ID" value="NZ_JAINZZ010000023.1"/>
</dbReference>
<evidence type="ECO:0000313" key="2">
    <source>
        <dbReference type="EMBL" id="MBY8879741.1"/>
    </source>
</evidence>
<sequence length="78" mass="8658">MAVNVSLSRAMVHPETPEDEAPPEDKYMDTDGGVTVYEILPGGALAVLESREQRWTTIQTYDPGAWLMATGKRRGDDY</sequence>
<evidence type="ECO:0000256" key="1">
    <source>
        <dbReference type="SAM" id="MobiDB-lite"/>
    </source>
</evidence>
<accession>A0ABS7Q9D2</accession>
<reference evidence="2 3" key="1">
    <citation type="submission" date="2021-08" db="EMBL/GenBank/DDBJ databases">
        <title>WGS of actinomycetes from Thailand.</title>
        <authorList>
            <person name="Thawai C."/>
        </authorList>
    </citation>
    <scope>NUCLEOTIDE SEQUENCE [LARGE SCALE GENOMIC DNA]</scope>
    <source>
        <strain evidence="2 3">PLK6-54</strain>
    </source>
</reference>
<dbReference type="EMBL" id="JAINZZ010000023">
    <property type="protein sequence ID" value="MBY8879741.1"/>
    <property type="molecule type" value="Genomic_DNA"/>
</dbReference>
<comment type="caution">
    <text evidence="2">The sequence shown here is derived from an EMBL/GenBank/DDBJ whole genome shotgun (WGS) entry which is preliminary data.</text>
</comment>
<evidence type="ECO:0000313" key="3">
    <source>
        <dbReference type="Proteomes" id="UP000778578"/>
    </source>
</evidence>
<gene>
    <name evidence="2" type="ORF">K7862_19160</name>
</gene>
<protein>
    <submittedName>
        <fullName evidence="2">Uncharacterized protein</fullName>
    </submittedName>
</protein>
<proteinExistence type="predicted"/>
<organism evidence="2 3">
    <name type="scientific">Actinacidiphila acidipaludis</name>
    <dbReference type="NCBI Taxonomy" id="2873382"/>
    <lineage>
        <taxon>Bacteria</taxon>
        <taxon>Bacillati</taxon>
        <taxon>Actinomycetota</taxon>
        <taxon>Actinomycetes</taxon>
        <taxon>Kitasatosporales</taxon>
        <taxon>Streptomycetaceae</taxon>
        <taxon>Actinacidiphila</taxon>
    </lineage>
</organism>